<accession>A0A561T6P1</accession>
<dbReference type="EMBL" id="VIWT01000004">
    <property type="protein sequence ID" value="TWF82784.1"/>
    <property type="molecule type" value="Genomic_DNA"/>
</dbReference>
<comment type="caution">
    <text evidence="1">The sequence shown here is derived from an EMBL/GenBank/DDBJ whole genome shotgun (WGS) entry which is preliminary data.</text>
</comment>
<organism evidence="1 2">
    <name type="scientific">Kitasatospora viridis</name>
    <dbReference type="NCBI Taxonomy" id="281105"/>
    <lineage>
        <taxon>Bacteria</taxon>
        <taxon>Bacillati</taxon>
        <taxon>Actinomycetota</taxon>
        <taxon>Actinomycetes</taxon>
        <taxon>Kitasatosporales</taxon>
        <taxon>Streptomycetaceae</taxon>
        <taxon>Kitasatospora</taxon>
    </lineage>
</organism>
<sequence length="193" mass="21245">MLIEGYDGGPLVPSEPLLERAGFWPHHLLTMCRFTPDGPRPVPEWFGADGADTDALSEVILDERAWPTLRLPIRDGHCAVVVYRNLVGDYGIDYLLTHPDRPRSQELATYDGDWRGAGLPWRELLLIAEAPDPAAPGVHDPAARLLLLLPLLADDELPPQAPERVRAALVAIGAPEDSAEHTAAHLLRNRREA</sequence>
<reference evidence="1 2" key="1">
    <citation type="submission" date="2019-06" db="EMBL/GenBank/DDBJ databases">
        <title>Sequencing the genomes of 1000 actinobacteria strains.</title>
        <authorList>
            <person name="Klenk H.-P."/>
        </authorList>
    </citation>
    <scope>NUCLEOTIDE SEQUENCE [LARGE SCALE GENOMIC DNA]</scope>
    <source>
        <strain evidence="1 2">DSM 44826</strain>
    </source>
</reference>
<dbReference type="OrthoDB" id="3295168at2"/>
<evidence type="ECO:0000313" key="2">
    <source>
        <dbReference type="Proteomes" id="UP000317940"/>
    </source>
</evidence>
<proteinExistence type="predicted"/>
<keyword evidence="2" id="KW-1185">Reference proteome</keyword>
<name>A0A561T6P1_9ACTN</name>
<dbReference type="RefSeq" id="WP_145910058.1">
    <property type="nucleotide sequence ID" value="NZ_BAAAMZ010000009.1"/>
</dbReference>
<evidence type="ECO:0000313" key="1">
    <source>
        <dbReference type="EMBL" id="TWF82784.1"/>
    </source>
</evidence>
<protein>
    <submittedName>
        <fullName evidence="1">Uncharacterized protein</fullName>
    </submittedName>
</protein>
<gene>
    <name evidence="1" type="ORF">FHX73_14266</name>
</gene>
<dbReference type="Proteomes" id="UP000317940">
    <property type="component" value="Unassembled WGS sequence"/>
</dbReference>
<dbReference type="AlphaFoldDB" id="A0A561T6P1"/>